<evidence type="ECO:0000256" key="5">
    <source>
        <dbReference type="ARBA" id="ARBA00022723"/>
    </source>
</evidence>
<dbReference type="PIRSF" id="PIRSF005572">
    <property type="entry name" value="NifS"/>
    <property type="match status" value="1"/>
</dbReference>
<evidence type="ECO:0000256" key="3">
    <source>
        <dbReference type="ARBA" id="ARBA00012239"/>
    </source>
</evidence>
<evidence type="ECO:0000256" key="2">
    <source>
        <dbReference type="ARBA" id="ARBA00006490"/>
    </source>
</evidence>
<evidence type="ECO:0000256" key="10">
    <source>
        <dbReference type="RuleBase" id="RU004504"/>
    </source>
</evidence>
<dbReference type="InterPro" id="IPR020578">
    <property type="entry name" value="Aminotrans_V_PyrdxlP_BS"/>
</dbReference>
<keyword evidence="4" id="KW-0808">Transferase</keyword>
<keyword evidence="7" id="KW-0408">Iron</keyword>
<evidence type="ECO:0000256" key="8">
    <source>
        <dbReference type="ARBA" id="ARBA00023014"/>
    </source>
</evidence>
<comment type="caution">
    <text evidence="12">The sequence shown here is derived from an EMBL/GenBank/DDBJ whole genome shotgun (WGS) entry which is preliminary data.</text>
</comment>
<keyword evidence="5" id="KW-0479">Metal-binding</keyword>
<keyword evidence="6" id="KW-0663">Pyridoxal phosphate</keyword>
<dbReference type="EMBL" id="MFIX01000034">
    <property type="protein sequence ID" value="OGG05928.1"/>
    <property type="molecule type" value="Genomic_DNA"/>
</dbReference>
<dbReference type="SUPFAM" id="SSF53383">
    <property type="entry name" value="PLP-dependent transferases"/>
    <property type="match status" value="1"/>
</dbReference>
<name>A0A1F5Z0E7_9BACT</name>
<dbReference type="FunFam" id="3.40.640.10:FF:000084">
    <property type="entry name" value="IscS-like cysteine desulfurase"/>
    <property type="match status" value="1"/>
</dbReference>
<keyword evidence="8" id="KW-0411">Iron-sulfur</keyword>
<evidence type="ECO:0000259" key="11">
    <source>
        <dbReference type="Pfam" id="PF00266"/>
    </source>
</evidence>
<sequence length="392" mass="41752">MIKNGTAENRIYLDHNATTPVHPQVLEVMLPCLKENFGNASSIHAEGRAARALIDRARAKVAALLGAAAEEIYFTSGGSESNNLALRGLVELQADRKGRIITSAVEHDAVLKPAARLAGLGYEVVTLPVDSYGRVAPDDLRKCLAGGKALLVSIIAANNEVGTIQPVEELGRVCREFSVPFHVDAVQAVGRIGLDLKTLPVDLLSLSAHKIYGPKGTGVLYVRKGVRLAPQILGGSHERRLRAGTENTAGIAGLGAACELARSELEQRKDQQASLRERLWTGLRSSLEGVHLNGHPVHRLCNTLNVSFEGVEGEALLLNLDLRGIACSSGSACASGSLEASHVLTAMGVPPELAQASVRFSLGRDNTAGEIDRVAEEVSRVVVRLRSMQFSH</sequence>
<dbReference type="GO" id="GO:0046872">
    <property type="term" value="F:metal ion binding"/>
    <property type="evidence" value="ECO:0007669"/>
    <property type="project" value="UniProtKB-KW"/>
</dbReference>
<dbReference type="Pfam" id="PF00266">
    <property type="entry name" value="Aminotran_5"/>
    <property type="match status" value="1"/>
</dbReference>
<dbReference type="EC" id="2.8.1.7" evidence="3"/>
<dbReference type="InterPro" id="IPR015421">
    <property type="entry name" value="PyrdxlP-dep_Trfase_major"/>
</dbReference>
<dbReference type="Gene3D" id="3.90.1150.10">
    <property type="entry name" value="Aspartate Aminotransferase, domain 1"/>
    <property type="match status" value="1"/>
</dbReference>
<dbReference type="Proteomes" id="UP000179129">
    <property type="component" value="Unassembled WGS sequence"/>
</dbReference>
<evidence type="ECO:0000256" key="4">
    <source>
        <dbReference type="ARBA" id="ARBA00022679"/>
    </source>
</evidence>
<dbReference type="GO" id="GO:0031071">
    <property type="term" value="F:cysteine desulfurase activity"/>
    <property type="evidence" value="ECO:0007669"/>
    <property type="project" value="UniProtKB-EC"/>
</dbReference>
<evidence type="ECO:0000256" key="7">
    <source>
        <dbReference type="ARBA" id="ARBA00023004"/>
    </source>
</evidence>
<evidence type="ECO:0000313" key="13">
    <source>
        <dbReference type="Proteomes" id="UP000179129"/>
    </source>
</evidence>
<proteinExistence type="inferred from homology"/>
<dbReference type="Gene3D" id="3.40.640.10">
    <property type="entry name" value="Type I PLP-dependent aspartate aminotransferase-like (Major domain)"/>
    <property type="match status" value="1"/>
</dbReference>
<evidence type="ECO:0000313" key="12">
    <source>
        <dbReference type="EMBL" id="OGG05928.1"/>
    </source>
</evidence>
<comment type="cofactor">
    <cofactor evidence="1 10">
        <name>pyridoxal 5'-phosphate</name>
        <dbReference type="ChEBI" id="CHEBI:597326"/>
    </cofactor>
</comment>
<evidence type="ECO:0000256" key="9">
    <source>
        <dbReference type="ARBA" id="ARBA00050776"/>
    </source>
</evidence>
<dbReference type="NCBIfam" id="NF002806">
    <property type="entry name" value="PRK02948.1"/>
    <property type="match status" value="1"/>
</dbReference>
<reference evidence="12 13" key="1">
    <citation type="journal article" date="2016" name="Nat. Commun.">
        <title>Thousands of microbial genomes shed light on interconnected biogeochemical processes in an aquifer system.</title>
        <authorList>
            <person name="Anantharaman K."/>
            <person name="Brown C.T."/>
            <person name="Hug L.A."/>
            <person name="Sharon I."/>
            <person name="Castelle C.J."/>
            <person name="Probst A.J."/>
            <person name="Thomas B.C."/>
            <person name="Singh A."/>
            <person name="Wilkins M.J."/>
            <person name="Karaoz U."/>
            <person name="Brodie E.L."/>
            <person name="Williams K.H."/>
            <person name="Hubbard S.S."/>
            <person name="Banfield J.F."/>
        </authorList>
    </citation>
    <scope>NUCLEOTIDE SEQUENCE [LARGE SCALE GENOMIC DNA]</scope>
</reference>
<protein>
    <recommendedName>
        <fullName evidence="3">cysteine desulfurase</fullName>
        <ecNumber evidence="3">2.8.1.7</ecNumber>
    </recommendedName>
</protein>
<comment type="similarity">
    <text evidence="2">Belongs to the class-V pyridoxal-phosphate-dependent aminotransferase family. NifS/IscS subfamily.</text>
</comment>
<comment type="catalytic activity">
    <reaction evidence="9">
        <text>(sulfur carrier)-H + L-cysteine = (sulfur carrier)-SH + L-alanine</text>
        <dbReference type="Rhea" id="RHEA:43892"/>
        <dbReference type="Rhea" id="RHEA-COMP:14737"/>
        <dbReference type="Rhea" id="RHEA-COMP:14739"/>
        <dbReference type="ChEBI" id="CHEBI:29917"/>
        <dbReference type="ChEBI" id="CHEBI:35235"/>
        <dbReference type="ChEBI" id="CHEBI:57972"/>
        <dbReference type="ChEBI" id="CHEBI:64428"/>
        <dbReference type="EC" id="2.8.1.7"/>
    </reaction>
</comment>
<dbReference type="Gene3D" id="1.10.260.50">
    <property type="match status" value="1"/>
</dbReference>
<feature type="domain" description="Aminotransferase class V" evidence="11">
    <location>
        <begin position="11"/>
        <end position="374"/>
    </location>
</feature>
<dbReference type="InterPro" id="IPR015422">
    <property type="entry name" value="PyrdxlP-dep_Trfase_small"/>
</dbReference>
<dbReference type="AlphaFoldDB" id="A0A1F5Z0E7"/>
<dbReference type="InterPro" id="IPR015424">
    <property type="entry name" value="PyrdxlP-dep_Trfase"/>
</dbReference>
<dbReference type="PROSITE" id="PS00595">
    <property type="entry name" value="AA_TRANSFER_CLASS_5"/>
    <property type="match status" value="1"/>
</dbReference>
<dbReference type="STRING" id="1817867.A3F83_04990"/>
<dbReference type="PANTHER" id="PTHR11601:SF34">
    <property type="entry name" value="CYSTEINE DESULFURASE"/>
    <property type="match status" value="1"/>
</dbReference>
<evidence type="ECO:0000256" key="1">
    <source>
        <dbReference type="ARBA" id="ARBA00001933"/>
    </source>
</evidence>
<dbReference type="GO" id="GO:0051536">
    <property type="term" value="F:iron-sulfur cluster binding"/>
    <property type="evidence" value="ECO:0007669"/>
    <property type="project" value="UniProtKB-KW"/>
</dbReference>
<gene>
    <name evidence="12" type="ORF">A3F83_04990</name>
</gene>
<accession>A0A1F5Z0E7</accession>
<evidence type="ECO:0000256" key="6">
    <source>
        <dbReference type="ARBA" id="ARBA00022898"/>
    </source>
</evidence>
<dbReference type="InterPro" id="IPR016454">
    <property type="entry name" value="Cysteine_dSase"/>
</dbReference>
<organism evidence="12 13">
    <name type="scientific">Candidatus Glassbacteria bacterium RIFCSPLOWO2_12_FULL_58_11</name>
    <dbReference type="NCBI Taxonomy" id="1817867"/>
    <lineage>
        <taxon>Bacteria</taxon>
        <taxon>Candidatus Glassiibacteriota</taxon>
    </lineage>
</organism>
<dbReference type="InterPro" id="IPR000192">
    <property type="entry name" value="Aminotrans_V_dom"/>
</dbReference>
<dbReference type="PANTHER" id="PTHR11601">
    <property type="entry name" value="CYSTEINE DESULFURYLASE FAMILY MEMBER"/>
    <property type="match status" value="1"/>
</dbReference>